<dbReference type="AlphaFoldDB" id="A0A7J5YD17"/>
<dbReference type="EMBL" id="JAAKFY010000014">
    <property type="protein sequence ID" value="KAF3846669.1"/>
    <property type="molecule type" value="Genomic_DNA"/>
</dbReference>
<name>A0A7J5YD17_DISMA</name>
<comment type="caution">
    <text evidence="1">The sequence shown here is derived from an EMBL/GenBank/DDBJ whole genome shotgun (WGS) entry which is preliminary data.</text>
</comment>
<gene>
    <name evidence="1" type="ORF">F7725_003747</name>
</gene>
<sequence>MVLPKLLSHHRSHSFCEQTQEKALPTQMKFPPSELLDSDWMNTPDKYLRAWWGVDCLGTCWLQELSPTRWRALDCAHPILVVLCGLDPALAVTLRGLSRPRWSLGSECSVLEYLILRRPPRCCRRCWCWFGSARSNIRSLSGCCRYPSPALPVVVAPCSGSISTVTPALPSMSTLRTPALLLRFGRISPAGSIVPAALPTSSVCWGFISFVARPSQSLLDLDLSLGGAAGVAVPHPGPPLLCFLSSPLGTCLLTGELTSQEVFCRTGVCPHPVLERTLGSTSTGGTADTTGPGGITVLRIPPFDCLCRRWIGLRSSLRFPHFLQSGPSLQ</sequence>
<keyword evidence="2" id="KW-1185">Reference proteome</keyword>
<proteinExistence type="predicted"/>
<evidence type="ECO:0000313" key="1">
    <source>
        <dbReference type="EMBL" id="KAF3846669.1"/>
    </source>
</evidence>
<evidence type="ECO:0000313" key="2">
    <source>
        <dbReference type="Proteomes" id="UP000518266"/>
    </source>
</evidence>
<reference evidence="1 2" key="1">
    <citation type="submission" date="2020-03" db="EMBL/GenBank/DDBJ databases">
        <title>Dissostichus mawsoni Genome sequencing and assembly.</title>
        <authorList>
            <person name="Park H."/>
        </authorList>
    </citation>
    <scope>NUCLEOTIDE SEQUENCE [LARGE SCALE GENOMIC DNA]</scope>
    <source>
        <strain evidence="1">DM0001</strain>
        <tissue evidence="1">Muscle</tissue>
    </source>
</reference>
<accession>A0A7J5YD17</accession>
<protein>
    <submittedName>
        <fullName evidence="1">Uncharacterized protein</fullName>
    </submittedName>
</protein>
<organism evidence="1 2">
    <name type="scientific">Dissostichus mawsoni</name>
    <name type="common">Antarctic cod</name>
    <dbReference type="NCBI Taxonomy" id="36200"/>
    <lineage>
        <taxon>Eukaryota</taxon>
        <taxon>Metazoa</taxon>
        <taxon>Chordata</taxon>
        <taxon>Craniata</taxon>
        <taxon>Vertebrata</taxon>
        <taxon>Euteleostomi</taxon>
        <taxon>Actinopterygii</taxon>
        <taxon>Neopterygii</taxon>
        <taxon>Teleostei</taxon>
        <taxon>Neoteleostei</taxon>
        <taxon>Acanthomorphata</taxon>
        <taxon>Eupercaria</taxon>
        <taxon>Perciformes</taxon>
        <taxon>Notothenioidei</taxon>
        <taxon>Nototheniidae</taxon>
        <taxon>Dissostichus</taxon>
    </lineage>
</organism>
<dbReference type="Proteomes" id="UP000518266">
    <property type="component" value="Unassembled WGS sequence"/>
</dbReference>